<reference evidence="1 2" key="1">
    <citation type="submission" date="2018-03" db="EMBL/GenBank/DDBJ databases">
        <title>Draft Genome Sequences of the Obligatory Marine Myxobacteria Enhygromyxa salina SWB005.</title>
        <authorList>
            <person name="Poehlein A."/>
            <person name="Moghaddam J.A."/>
            <person name="Harms H."/>
            <person name="Alanjari M."/>
            <person name="Koenig G.M."/>
            <person name="Daniel R."/>
            <person name="Schaeberle T.F."/>
        </authorList>
    </citation>
    <scope>NUCLEOTIDE SEQUENCE [LARGE SCALE GENOMIC DNA]</scope>
    <source>
        <strain evidence="1 2">SWB005</strain>
    </source>
</reference>
<dbReference type="AlphaFoldDB" id="A0A2S9XJI7"/>
<comment type="caution">
    <text evidence="1">The sequence shown here is derived from an EMBL/GenBank/DDBJ whole genome shotgun (WGS) entry which is preliminary data.</text>
</comment>
<sequence>MVALPTKAAPSMTVLVPPRIYFRGGTSWDVATGNHWPTYDSAVAELNWAYLATQTVDGVAITPENYRELFPKWVLTPQTHTEGATSWRQPPSEWNYYGANSSQFIQSKTGGTTTTVTAGQIAYAQDPADPPLLTRDPIVGSPIAILGNASPQTGSARRVELNPGALWSSQIYVGGVQIGEPSDPNSPWLTGVVPEGTRMHSRWINFQRNLNTDGKVEIAGVGGCVFQIGLPTTGVAINNPKGASTLLSRMQTALRSAGVQGVQLRFSTYLTQRWASEEILAEIPELAECLELSSRRETSPGAYVNELITCQYDKLLKLWNQTPSMSKKKNRAIARVVGTVGIWDKGEPSTVPWQRYLPAVIDPRLVNANTGYAPNPLGCANARIDGGARVLSLDLGNTVPETDSAGQKYDLGELRVGIESGGERFEIGSLKPSAYAAAAYERTAGIVDMAIPTGVPLEGRLVLEAQEKRLYRGSSSMRFVAALAESADQLVVQTDQRGVYVEQGETGVINFDVLYNGPAPRRRTVHVTIAQYLRVSAPPGADGGAWQLVGSTLPGQTEPRAPAAYFPTPGGSSQVLTVQVALDDTGYGRGSFSFAPIEPGFPTYVFFPYLDSNPAPKLPEQIGPVAPGLTTLNAFYACARIMPFDDDLPAKFAECWNRTHSEDAAYEFVDRHIFAAYALIYPIMAGLVGSKQKLIDNNSGIQERTSAALRDNSAYLPITRELSAGKRAVIAMWGQLVDKGFTPSFDFPGDPQGATRTAPTSCVEL</sequence>
<evidence type="ECO:0000313" key="2">
    <source>
        <dbReference type="Proteomes" id="UP000237968"/>
    </source>
</evidence>
<proteinExistence type="predicted"/>
<accession>A0A2S9XJI7</accession>
<gene>
    <name evidence="1" type="ORF">ENSA5_46830</name>
</gene>
<organism evidence="1 2">
    <name type="scientific">Enhygromyxa salina</name>
    <dbReference type="NCBI Taxonomy" id="215803"/>
    <lineage>
        <taxon>Bacteria</taxon>
        <taxon>Pseudomonadati</taxon>
        <taxon>Myxococcota</taxon>
        <taxon>Polyangia</taxon>
        <taxon>Nannocystales</taxon>
        <taxon>Nannocystaceae</taxon>
        <taxon>Enhygromyxa</taxon>
    </lineage>
</organism>
<protein>
    <submittedName>
        <fullName evidence="1">Uncharacterized protein</fullName>
    </submittedName>
</protein>
<name>A0A2S9XJI7_9BACT</name>
<evidence type="ECO:0000313" key="1">
    <source>
        <dbReference type="EMBL" id="PRP92851.1"/>
    </source>
</evidence>
<keyword evidence="2" id="KW-1185">Reference proteome</keyword>
<dbReference type="Proteomes" id="UP000237968">
    <property type="component" value="Unassembled WGS sequence"/>
</dbReference>
<dbReference type="EMBL" id="PVNK01000203">
    <property type="protein sequence ID" value="PRP92851.1"/>
    <property type="molecule type" value="Genomic_DNA"/>
</dbReference>